<evidence type="ECO:0000313" key="5">
    <source>
        <dbReference type="Proteomes" id="UP000460718"/>
    </source>
</evidence>
<evidence type="ECO:0000313" key="3">
    <source>
        <dbReference type="EMBL" id="KAE9108611.1"/>
    </source>
</evidence>
<gene>
    <name evidence="4" type="ORF">PF004_g8405</name>
    <name evidence="3" type="ORF">PF010_g11835</name>
    <name evidence="2" type="ORF">PF011_g8252</name>
</gene>
<dbReference type="AlphaFoldDB" id="A0A6A3LDQ1"/>
<organism evidence="2 5">
    <name type="scientific">Phytophthora fragariae</name>
    <dbReference type="NCBI Taxonomy" id="53985"/>
    <lineage>
        <taxon>Eukaryota</taxon>
        <taxon>Sar</taxon>
        <taxon>Stramenopiles</taxon>
        <taxon>Oomycota</taxon>
        <taxon>Peronosporomycetes</taxon>
        <taxon>Peronosporales</taxon>
        <taxon>Peronosporaceae</taxon>
        <taxon>Phytophthora</taxon>
    </lineage>
</organism>
<dbReference type="Proteomes" id="UP000488956">
    <property type="component" value="Unassembled WGS sequence"/>
</dbReference>
<evidence type="ECO:0000313" key="4">
    <source>
        <dbReference type="EMBL" id="KAE9238110.1"/>
    </source>
</evidence>
<dbReference type="EMBL" id="QXFX01000642">
    <property type="protein sequence ID" value="KAE9108611.1"/>
    <property type="molecule type" value="Genomic_DNA"/>
</dbReference>
<feature type="compositionally biased region" description="Basic and acidic residues" evidence="1">
    <location>
        <begin position="13"/>
        <end position="22"/>
    </location>
</feature>
<reference evidence="5 6" key="1">
    <citation type="submission" date="2018-09" db="EMBL/GenBank/DDBJ databases">
        <title>Genomic investigation of the strawberry pathogen Phytophthora fragariae indicates pathogenicity is determined by transcriptional variation in three key races.</title>
        <authorList>
            <person name="Adams T.M."/>
            <person name="Armitage A.D."/>
            <person name="Sobczyk M.K."/>
            <person name="Bates H.J."/>
            <person name="Dunwell J.M."/>
            <person name="Nellist C.F."/>
            <person name="Harrison R.J."/>
        </authorList>
    </citation>
    <scope>NUCLEOTIDE SEQUENCE [LARGE SCALE GENOMIC DNA]</scope>
    <source>
        <strain evidence="4 6">BC-23</strain>
        <strain evidence="3 7">ONT-3</strain>
        <strain evidence="2 5">SCRP245</strain>
    </source>
</reference>
<protein>
    <submittedName>
        <fullName evidence="2">Uncharacterized protein</fullName>
    </submittedName>
</protein>
<dbReference type="EMBL" id="QXFW01000384">
    <property type="protein sequence ID" value="KAE9013983.1"/>
    <property type="molecule type" value="Genomic_DNA"/>
</dbReference>
<dbReference type="Proteomes" id="UP000460718">
    <property type="component" value="Unassembled WGS sequence"/>
</dbReference>
<evidence type="ECO:0000313" key="2">
    <source>
        <dbReference type="EMBL" id="KAE9013983.1"/>
    </source>
</evidence>
<accession>A0A6A3LDQ1</accession>
<feature type="region of interest" description="Disordered" evidence="1">
    <location>
        <begin position="1"/>
        <end position="101"/>
    </location>
</feature>
<comment type="caution">
    <text evidence="2">The sequence shown here is derived from an EMBL/GenBank/DDBJ whole genome shotgun (WGS) entry which is preliminary data.</text>
</comment>
<proteinExistence type="predicted"/>
<name>A0A6A3LDQ1_9STRA</name>
<dbReference type="Proteomes" id="UP000476176">
    <property type="component" value="Unassembled WGS sequence"/>
</dbReference>
<feature type="compositionally biased region" description="Low complexity" evidence="1">
    <location>
        <begin position="56"/>
        <end position="70"/>
    </location>
</feature>
<evidence type="ECO:0000313" key="7">
    <source>
        <dbReference type="Proteomes" id="UP000488956"/>
    </source>
</evidence>
<sequence length="199" mass="22024">MARNLSVKSSLRAPREPRDLRIKAAVRAPREAASSDGEGLSNDSRSAVSSDEEWVDSASDTSTTTSTSTSQSKQGRSEGLSHPRSSGGEAGEDHEVEVLAPPLGRREFTSWEDLETYLAGYMQRTYQSFRHRTNNTMAARNVKIRESSSTKPLLPETWVNYGKMYTCTHAGTYKTRGKGKRKRLQSRTMECGAQINACV</sequence>
<evidence type="ECO:0000313" key="6">
    <source>
        <dbReference type="Proteomes" id="UP000476176"/>
    </source>
</evidence>
<dbReference type="EMBL" id="QXGC01000390">
    <property type="protein sequence ID" value="KAE9238110.1"/>
    <property type="molecule type" value="Genomic_DNA"/>
</dbReference>
<evidence type="ECO:0000256" key="1">
    <source>
        <dbReference type="SAM" id="MobiDB-lite"/>
    </source>
</evidence>